<feature type="transmembrane region" description="Helical" evidence="1">
    <location>
        <begin position="102"/>
        <end position="126"/>
    </location>
</feature>
<dbReference type="EMBL" id="JANVFS010000043">
    <property type="protein sequence ID" value="KAJ4466917.1"/>
    <property type="molecule type" value="Genomic_DNA"/>
</dbReference>
<reference evidence="2" key="1">
    <citation type="submission" date="2022-08" db="EMBL/GenBank/DDBJ databases">
        <authorList>
            <consortium name="DOE Joint Genome Institute"/>
            <person name="Min B."/>
            <person name="Riley R."/>
            <person name="Sierra-Patev S."/>
            <person name="Naranjo-Ortiz M."/>
            <person name="Looney B."/>
            <person name="Konkel Z."/>
            <person name="Slot J.C."/>
            <person name="Sakamoto Y."/>
            <person name="Steenwyk J.L."/>
            <person name="Rokas A."/>
            <person name="Carro J."/>
            <person name="Camarero S."/>
            <person name="Ferreira P."/>
            <person name="Molpeceres G."/>
            <person name="Ruiz-Duenas F.J."/>
            <person name="Serrano A."/>
            <person name="Henrissat B."/>
            <person name="Drula E."/>
            <person name="Hughes K.W."/>
            <person name="Mata J.L."/>
            <person name="Ishikawa N.K."/>
            <person name="Vargas-Isla R."/>
            <person name="Ushijima S."/>
            <person name="Smith C.A."/>
            <person name="Ahrendt S."/>
            <person name="Andreopoulos W."/>
            <person name="He G."/>
            <person name="Labutti K."/>
            <person name="Lipzen A."/>
            <person name="Ng V."/>
            <person name="Sandor L."/>
            <person name="Barry K."/>
            <person name="Martinez A.T."/>
            <person name="Xiao Y."/>
            <person name="Gibbons J.G."/>
            <person name="Terashima K."/>
            <person name="Hibbett D.S."/>
            <person name="Grigoriev I.V."/>
        </authorList>
    </citation>
    <scope>NUCLEOTIDE SEQUENCE</scope>
    <source>
        <strain evidence="2">Sp2 HRB7682 ss15</strain>
    </source>
</reference>
<protein>
    <submittedName>
        <fullName evidence="2">Uncharacterized protein</fullName>
    </submittedName>
</protein>
<feature type="transmembrane region" description="Helical" evidence="1">
    <location>
        <begin position="484"/>
        <end position="504"/>
    </location>
</feature>
<keyword evidence="1" id="KW-0472">Membrane</keyword>
<feature type="transmembrane region" description="Helical" evidence="1">
    <location>
        <begin position="452"/>
        <end position="472"/>
    </location>
</feature>
<keyword evidence="1" id="KW-1133">Transmembrane helix</keyword>
<reference evidence="2" key="2">
    <citation type="journal article" date="2023" name="Proc. Natl. Acad. Sci. U.S.A.">
        <title>A global phylogenomic analysis of the shiitake genus Lentinula.</title>
        <authorList>
            <person name="Sierra-Patev S."/>
            <person name="Min B."/>
            <person name="Naranjo-Ortiz M."/>
            <person name="Looney B."/>
            <person name="Konkel Z."/>
            <person name="Slot J.C."/>
            <person name="Sakamoto Y."/>
            <person name="Steenwyk J.L."/>
            <person name="Rokas A."/>
            <person name="Carro J."/>
            <person name="Camarero S."/>
            <person name="Ferreira P."/>
            <person name="Molpeceres G."/>
            <person name="Ruiz-Duenas F.J."/>
            <person name="Serrano A."/>
            <person name="Henrissat B."/>
            <person name="Drula E."/>
            <person name="Hughes K.W."/>
            <person name="Mata J.L."/>
            <person name="Ishikawa N.K."/>
            <person name="Vargas-Isla R."/>
            <person name="Ushijima S."/>
            <person name="Smith C.A."/>
            <person name="Donoghue J."/>
            <person name="Ahrendt S."/>
            <person name="Andreopoulos W."/>
            <person name="He G."/>
            <person name="LaButti K."/>
            <person name="Lipzen A."/>
            <person name="Ng V."/>
            <person name="Riley R."/>
            <person name="Sandor L."/>
            <person name="Barry K."/>
            <person name="Martinez A.T."/>
            <person name="Xiao Y."/>
            <person name="Gibbons J.G."/>
            <person name="Terashima K."/>
            <person name="Grigoriev I.V."/>
            <person name="Hibbett D."/>
        </authorList>
    </citation>
    <scope>NUCLEOTIDE SEQUENCE</scope>
    <source>
        <strain evidence="2">Sp2 HRB7682 ss15</strain>
    </source>
</reference>
<accession>A0A9W9DFG3</accession>
<feature type="transmembrane region" description="Helical" evidence="1">
    <location>
        <begin position="183"/>
        <end position="206"/>
    </location>
</feature>
<feature type="transmembrane region" description="Helical" evidence="1">
    <location>
        <begin position="146"/>
        <end position="171"/>
    </location>
</feature>
<feature type="transmembrane region" description="Helical" evidence="1">
    <location>
        <begin position="369"/>
        <end position="387"/>
    </location>
</feature>
<organism evidence="2 3">
    <name type="scientific">Lentinula lateritia</name>
    <dbReference type="NCBI Taxonomy" id="40482"/>
    <lineage>
        <taxon>Eukaryota</taxon>
        <taxon>Fungi</taxon>
        <taxon>Dikarya</taxon>
        <taxon>Basidiomycota</taxon>
        <taxon>Agaricomycotina</taxon>
        <taxon>Agaricomycetes</taxon>
        <taxon>Agaricomycetidae</taxon>
        <taxon>Agaricales</taxon>
        <taxon>Marasmiineae</taxon>
        <taxon>Omphalotaceae</taxon>
        <taxon>Lentinula</taxon>
    </lineage>
</organism>
<gene>
    <name evidence="2" type="ORF">C8J55DRAFT_526725</name>
</gene>
<comment type="caution">
    <text evidence="2">The sequence shown here is derived from an EMBL/GenBank/DDBJ whole genome shotgun (WGS) entry which is preliminary data.</text>
</comment>
<evidence type="ECO:0000313" key="2">
    <source>
        <dbReference type="EMBL" id="KAJ4466917.1"/>
    </source>
</evidence>
<feature type="transmembrane region" description="Helical" evidence="1">
    <location>
        <begin position="226"/>
        <end position="243"/>
    </location>
</feature>
<proteinExistence type="predicted"/>
<dbReference type="AlphaFoldDB" id="A0A9W9DFG3"/>
<evidence type="ECO:0000256" key="1">
    <source>
        <dbReference type="SAM" id="Phobius"/>
    </source>
</evidence>
<name>A0A9W9DFG3_9AGAR</name>
<keyword evidence="1" id="KW-0812">Transmembrane</keyword>
<sequence length="508" mass="56781">MSVRFSLAKAASFRPWSRKTSTESDIFTGHHMHADTRPASITMLHSSPERLRADSSGSGYLDRVPEDDSVEFDGRDEEENVEEIDEEFESQGLYRGSYRRLLVLYTFVPLSFVAFFALLALLPIWVYPLQITPEYPSVLPFPFPELFVSAGLWCLSYLLRTPIYSFSVLLCTSCRLSHDGFSTVLSTVAHAILSLFLRLLAIPILVIPHYLVYDTPTWRDPAFRRVWWVSLGWAAVEGIVAIKQGYMNIALYRDVLVNDIHEEERIIEIEDGATKLGRIYGATDQITYTAEPPLAPFVVGSNASSNLERVPLLQRESRASDIDLEASLELQVEDDIDQLMAVRARDELGKYYGIPFIRIPAFISCLQRANALLFSLGVTLILSSAYLRSTISSMSWYFINPGPDVPSSDKYSTLYVITSDSPSIPSLETFISSAWPWSSIQLLPTTLKKSNHVLTIGVPVVSILQIVLSLLHSHLVLPKAGVHTVVYIGSLISLGVFFTGLSVWDALS</sequence>
<dbReference type="Proteomes" id="UP001150238">
    <property type="component" value="Unassembled WGS sequence"/>
</dbReference>
<evidence type="ECO:0000313" key="3">
    <source>
        <dbReference type="Proteomes" id="UP001150238"/>
    </source>
</evidence>